<dbReference type="SUPFAM" id="SSF48452">
    <property type="entry name" value="TPR-like"/>
    <property type="match status" value="2"/>
</dbReference>
<dbReference type="OrthoDB" id="626167at2759"/>
<dbReference type="InParanoid" id="A0A132B4R1"/>
<feature type="domain" description="NB-ARC" evidence="1">
    <location>
        <begin position="227"/>
        <end position="378"/>
    </location>
</feature>
<dbReference type="SUPFAM" id="SSF52540">
    <property type="entry name" value="P-loop containing nucleoside triphosphate hydrolases"/>
    <property type="match status" value="1"/>
</dbReference>
<dbReference type="PANTHER" id="PTHR46082">
    <property type="entry name" value="ATP/GTP-BINDING PROTEIN-RELATED"/>
    <property type="match status" value="1"/>
</dbReference>
<dbReference type="InterPro" id="IPR002182">
    <property type="entry name" value="NB-ARC"/>
</dbReference>
<dbReference type="Gene3D" id="3.40.50.300">
    <property type="entry name" value="P-loop containing nucleotide triphosphate hydrolases"/>
    <property type="match status" value="1"/>
</dbReference>
<protein>
    <recommendedName>
        <fullName evidence="1">NB-ARC domain-containing protein</fullName>
    </recommendedName>
</protein>
<evidence type="ECO:0000313" key="3">
    <source>
        <dbReference type="Proteomes" id="UP000070700"/>
    </source>
</evidence>
<dbReference type="KEGG" id="psco:LY89DRAFT_790008"/>
<dbReference type="Gene3D" id="1.25.40.10">
    <property type="entry name" value="Tetratricopeptide repeat domain"/>
    <property type="match status" value="2"/>
</dbReference>
<evidence type="ECO:0000259" key="1">
    <source>
        <dbReference type="Pfam" id="PF00931"/>
    </source>
</evidence>
<dbReference type="InterPro" id="IPR027417">
    <property type="entry name" value="P-loop_NTPase"/>
</dbReference>
<evidence type="ECO:0000313" key="2">
    <source>
        <dbReference type="EMBL" id="KUJ07233.1"/>
    </source>
</evidence>
<dbReference type="GeneID" id="28833047"/>
<dbReference type="AlphaFoldDB" id="A0A132B4R1"/>
<dbReference type="Proteomes" id="UP000070700">
    <property type="component" value="Unassembled WGS sequence"/>
</dbReference>
<gene>
    <name evidence="2" type="ORF">LY89DRAFT_790008</name>
</gene>
<dbReference type="PANTHER" id="PTHR46082:SF10">
    <property type="entry name" value="NB-ARC DOMAIN-CONTAINING PROTEIN"/>
    <property type="match status" value="1"/>
</dbReference>
<reference evidence="2 3" key="1">
    <citation type="submission" date="2015-10" db="EMBL/GenBank/DDBJ databases">
        <title>Full genome of DAOMC 229536 Phialocephala scopiformis, a fungal endophyte of spruce producing the potent anti-insectan compound rugulosin.</title>
        <authorList>
            <consortium name="DOE Joint Genome Institute"/>
            <person name="Walker A.K."/>
            <person name="Frasz S.L."/>
            <person name="Seifert K.A."/>
            <person name="Miller J.D."/>
            <person name="Mondo S.J."/>
            <person name="Labutti K."/>
            <person name="Lipzen A."/>
            <person name="Dockter R."/>
            <person name="Kennedy M."/>
            <person name="Grigoriev I.V."/>
            <person name="Spatafora J.W."/>
        </authorList>
    </citation>
    <scope>NUCLEOTIDE SEQUENCE [LARGE SCALE GENOMIC DNA]</scope>
    <source>
        <strain evidence="2 3">CBS 120377</strain>
    </source>
</reference>
<proteinExistence type="predicted"/>
<dbReference type="GO" id="GO:0043531">
    <property type="term" value="F:ADP binding"/>
    <property type="evidence" value="ECO:0007669"/>
    <property type="project" value="InterPro"/>
</dbReference>
<dbReference type="RefSeq" id="XP_018061588.1">
    <property type="nucleotide sequence ID" value="XM_018223321.1"/>
</dbReference>
<dbReference type="Pfam" id="PF13374">
    <property type="entry name" value="TPR_10"/>
    <property type="match status" value="3"/>
</dbReference>
<dbReference type="InterPro" id="IPR053137">
    <property type="entry name" value="NLR-like"/>
</dbReference>
<dbReference type="Pfam" id="PF00931">
    <property type="entry name" value="NB-ARC"/>
    <property type="match status" value="1"/>
</dbReference>
<sequence length="959" mass="107955">MADPISVLGALSAVTQLADQLARVISAAINVYKRYKDPRSTFGQLSQVEQLVQIAGVIKSKPSLQNSAVQNVLANCLQDAEKLRDILDKIVVIDGTDSRRRRIKKSLAAMMKDKEVMSILNSLERDKSALQLCISVIEASNIADISAITRGTSSNVDELLKFFPEIRDLINNGLSKLSKLSSTIVSDDTLEPTNYFLVPNGRLVSEFVGRTDILEKIESGFLAPFRRGSRIVVLHGLGGQGKTQIALEICRRAKAKGTNAIFWVDASSAHTVKKSFKTIAEATKRPHEHVPDDAIDMILSKFGDWPLSWIMVFDNYDDVRGFDDIGDLIPNGANGCVLITSRNSESSQLASTSDCSIELLGLSEKDALEVLFNNAKQQANEKVLDHAKKIVHRLVYHSLAITQAGSYIRQKKIHLDQFLGYYETHRANILRHTPQLTRYRRHLSEGEKETSLNVFTTWELSFEQLLHLPAGDNKAALLILLAFFDCKDISEELFIDYTDRAQRNPWCYDWPVPCLEYCLGEELKDEIPTPLNALLEVVRPWDGDLFIEIVSELAQLSLVQSWSRHDENICQLTIYPLVRDWIRLRTEPDVCNKFCIVSGKVLAATLEAHSDGYFFHFSLPATQALFSHIEVYNENLEILEARHEGTKDWHHERLDVVDEIIGDFLYRSRQNDESSVFAQRVLDARLRELGQTHSDSLRAKTQIATMLSADHQYEQAVSIIREVLETQEANLPPDDPEVLKTMISLSWALQKTSNTENLGEAEMLARTIVNTRLLELGLEDEKTLKSLHHLANILRKLRKYDEAEGITRVVMDVCFEILPPNHSQTLCILHDFILVLRAQEKYEESETVLRECIAGQDMGDENPERYFLLGTLAFILRKRGKHQEAVESLKQAIAGFGKILGPEHQTTLRYSKKLSKLLGEIIGNGQNTAPSAENTGSSISSEEVQLTQQVRIGTALFIS</sequence>
<accession>A0A132B4R1</accession>
<organism evidence="2 3">
    <name type="scientific">Mollisia scopiformis</name>
    <name type="common">Conifer needle endophyte fungus</name>
    <name type="synonym">Phialocephala scopiformis</name>
    <dbReference type="NCBI Taxonomy" id="149040"/>
    <lineage>
        <taxon>Eukaryota</taxon>
        <taxon>Fungi</taxon>
        <taxon>Dikarya</taxon>
        <taxon>Ascomycota</taxon>
        <taxon>Pezizomycotina</taxon>
        <taxon>Leotiomycetes</taxon>
        <taxon>Helotiales</taxon>
        <taxon>Mollisiaceae</taxon>
        <taxon>Mollisia</taxon>
    </lineage>
</organism>
<name>A0A132B4R1_MOLSC</name>
<dbReference type="InterPro" id="IPR011990">
    <property type="entry name" value="TPR-like_helical_dom_sf"/>
</dbReference>
<dbReference type="EMBL" id="KQ947441">
    <property type="protein sequence ID" value="KUJ07233.1"/>
    <property type="molecule type" value="Genomic_DNA"/>
</dbReference>
<keyword evidence="3" id="KW-1185">Reference proteome</keyword>